<dbReference type="EMBL" id="WNXC01000001">
    <property type="protein sequence ID" value="MBB2148094.1"/>
    <property type="molecule type" value="Genomic_DNA"/>
</dbReference>
<organism evidence="1 2">
    <name type="scientific">Pedobacter gandavensis</name>
    <dbReference type="NCBI Taxonomy" id="2679963"/>
    <lineage>
        <taxon>Bacteria</taxon>
        <taxon>Pseudomonadati</taxon>
        <taxon>Bacteroidota</taxon>
        <taxon>Sphingobacteriia</taxon>
        <taxon>Sphingobacteriales</taxon>
        <taxon>Sphingobacteriaceae</taxon>
        <taxon>Pedobacter</taxon>
    </lineage>
</organism>
<reference evidence="1 2" key="1">
    <citation type="submission" date="2019-11" db="EMBL/GenBank/DDBJ databases">
        <title>Description of Pedobacter sp. LMG 31462T.</title>
        <authorList>
            <person name="Carlier A."/>
            <person name="Qi S."/>
            <person name="Vandamme P."/>
        </authorList>
    </citation>
    <scope>NUCLEOTIDE SEQUENCE [LARGE SCALE GENOMIC DNA]</scope>
    <source>
        <strain evidence="1 2">LMG 31462</strain>
    </source>
</reference>
<name>A0ABR6ETE2_9SPHI</name>
<evidence type="ECO:0000313" key="2">
    <source>
        <dbReference type="Proteomes" id="UP000636110"/>
    </source>
</evidence>
<evidence type="ECO:0000313" key="1">
    <source>
        <dbReference type="EMBL" id="MBB2148094.1"/>
    </source>
</evidence>
<comment type="caution">
    <text evidence="1">The sequence shown here is derived from an EMBL/GenBank/DDBJ whole genome shotgun (WGS) entry which is preliminary data.</text>
</comment>
<sequence length="278" mass="30944">MAICKVGPFGHPSGKIGNMVFYMLKGQPVCRSKGKPGKPSLKQKANQEKMKVTMQLLKPMKDFINVSFKLESEGSLKNPHNLATSYNKKQALTGEYPNVKVDYSKVMLSYGALEMAAAMKVSKGASGLNLSWDSGIVENGELDDILMVMVSHPTKKRASSFLNAAKRGDGSCFIPLDKEWMMAEQMEVYVCLKSSNEKLISDSIYAGNLNGAPESPLEKAEKEHYKATKARFDQVAADYEHKRMDYAEGVIGTKAFRYLEKEYQVLKERLKHLPGKPS</sequence>
<dbReference type="Proteomes" id="UP000636110">
    <property type="component" value="Unassembled WGS sequence"/>
</dbReference>
<dbReference type="RefSeq" id="WP_182953672.1">
    <property type="nucleotide sequence ID" value="NZ_WNXC01000001.1"/>
</dbReference>
<keyword evidence="2" id="KW-1185">Reference proteome</keyword>
<protein>
    <submittedName>
        <fullName evidence="1">Uncharacterized protein</fullName>
    </submittedName>
</protein>
<dbReference type="InterPro" id="IPR046233">
    <property type="entry name" value="DUF6266"/>
</dbReference>
<accession>A0ABR6ETE2</accession>
<dbReference type="Pfam" id="PF19781">
    <property type="entry name" value="DUF6266"/>
    <property type="match status" value="1"/>
</dbReference>
<proteinExistence type="predicted"/>
<gene>
    <name evidence="1" type="ORF">GM920_04125</name>
</gene>